<evidence type="ECO:0000256" key="1">
    <source>
        <dbReference type="SAM" id="MobiDB-lite"/>
    </source>
</evidence>
<protein>
    <recommendedName>
        <fullName evidence="2">Anoctamin dimerisation domain-containing protein</fullName>
    </recommendedName>
</protein>
<keyword evidence="4" id="KW-1185">Reference proteome</keyword>
<evidence type="ECO:0000313" key="4">
    <source>
        <dbReference type="Proteomes" id="UP000694549"/>
    </source>
</evidence>
<feature type="region of interest" description="Disordered" evidence="1">
    <location>
        <begin position="213"/>
        <end position="237"/>
    </location>
</feature>
<name>A0A8B9V9T9_9AVES</name>
<proteinExistence type="predicted"/>
<dbReference type="GO" id="GO:0046983">
    <property type="term" value="F:protein dimerization activity"/>
    <property type="evidence" value="ECO:0007669"/>
    <property type="project" value="InterPro"/>
</dbReference>
<dbReference type="InterPro" id="IPR032394">
    <property type="entry name" value="Anoct_dimer"/>
</dbReference>
<sequence length="477" mass="53328">MGHKGRATATLQQPAAQGIDCICKARGNCQAPFRHIHWEEEFQNMQFNLIYILLIKSACACFLQSVAVPTHLGGAFSLQQEHCLQIRSDAVGTLAIGLLRWKNPYTYGNPHHPLTFSEYVFSPVFQHFPTQNDLSDPLSCPASLSITPVPSYSSSSQETLSQDCAGISLSIHGAEKRVQIFQRRTAASYPVLQHPPVVGQPSHPQVRRSIKMEASSAGSSISAVTGGKAKPHQPEGTEDLQVNQLETQIWIKPDVQKTDVDFSEILNAIQEIAKDVNIFFDELEGVNSPSKDDDSLLHHGNLTSTSDDASRLEVVGEEVPDKNKANGLYFRDGKCRIDYILVYRKSNPQTEKREVFERNIRAEGLQMEKEVREFPWGKIIIIINKSTFKAGQYMVCIYSETPLFCWSSGKVLLNMPKNRLVIARAAGKHSLKENQTHGLKAKTGHYSHLFQPDAQVGHRISSTELCSRENKCWVWMA</sequence>
<evidence type="ECO:0000313" key="3">
    <source>
        <dbReference type="Ensembl" id="ENSAZOP00000019243.1"/>
    </source>
</evidence>
<dbReference type="AlphaFoldDB" id="A0A8B9V9T9"/>
<feature type="domain" description="Anoctamin dimerisation" evidence="2">
    <location>
        <begin position="329"/>
        <end position="373"/>
    </location>
</feature>
<organism evidence="3 4">
    <name type="scientific">Anas zonorhyncha</name>
    <name type="common">Eastern spot-billed duck</name>
    <dbReference type="NCBI Taxonomy" id="75864"/>
    <lineage>
        <taxon>Eukaryota</taxon>
        <taxon>Metazoa</taxon>
        <taxon>Chordata</taxon>
        <taxon>Craniata</taxon>
        <taxon>Vertebrata</taxon>
        <taxon>Euteleostomi</taxon>
        <taxon>Archelosauria</taxon>
        <taxon>Archosauria</taxon>
        <taxon>Dinosauria</taxon>
        <taxon>Saurischia</taxon>
        <taxon>Theropoda</taxon>
        <taxon>Coelurosauria</taxon>
        <taxon>Aves</taxon>
        <taxon>Neognathae</taxon>
        <taxon>Galloanserae</taxon>
        <taxon>Anseriformes</taxon>
        <taxon>Anatidae</taxon>
        <taxon>Anatinae</taxon>
        <taxon>Anas</taxon>
    </lineage>
</organism>
<accession>A0A8B9V9T9</accession>
<dbReference type="Proteomes" id="UP000694549">
    <property type="component" value="Unplaced"/>
</dbReference>
<dbReference type="Pfam" id="PF16178">
    <property type="entry name" value="Anoct_dimer"/>
    <property type="match status" value="1"/>
</dbReference>
<dbReference type="Ensembl" id="ENSAZOT00000020672.1">
    <property type="protein sequence ID" value="ENSAZOP00000019243.1"/>
    <property type="gene ID" value="ENSAZOG00000012512.1"/>
</dbReference>
<reference evidence="3" key="1">
    <citation type="submission" date="2025-08" db="UniProtKB">
        <authorList>
            <consortium name="Ensembl"/>
        </authorList>
    </citation>
    <scope>IDENTIFICATION</scope>
</reference>
<evidence type="ECO:0000259" key="2">
    <source>
        <dbReference type="Pfam" id="PF16178"/>
    </source>
</evidence>
<reference evidence="3" key="2">
    <citation type="submission" date="2025-09" db="UniProtKB">
        <authorList>
            <consortium name="Ensembl"/>
        </authorList>
    </citation>
    <scope>IDENTIFICATION</scope>
</reference>